<evidence type="ECO:0000313" key="2">
    <source>
        <dbReference type="Proteomes" id="UP000008061"/>
    </source>
</evidence>
<keyword evidence="2" id="KW-1185">Reference proteome</keyword>
<dbReference type="EMBL" id="JX486088">
    <property type="protein sequence ID" value="AFU63152.1"/>
    <property type="molecule type" value="Genomic_DNA"/>
</dbReference>
<organism evidence="1 2">
    <name type="scientific">Lactobacillus phage ATCC 8014-B2</name>
    <dbReference type="NCBI Taxonomy" id="1225795"/>
    <lineage>
        <taxon>Viruses</taxon>
        <taxon>Duplodnaviria</taxon>
        <taxon>Heunggongvirae</taxon>
        <taxon>Uroviricota</taxon>
        <taxon>Caudoviricetes</taxon>
        <taxon>Tybeckvirinae</taxon>
        <taxon>Douglaswolinvirus</taxon>
        <taxon>Douglaswolinvirus B2</taxon>
    </lineage>
</organism>
<evidence type="ECO:0000313" key="1">
    <source>
        <dbReference type="EMBL" id="AFU63152.1"/>
    </source>
</evidence>
<gene>
    <name evidence="1" type="ORF">8014-B2_0085</name>
</gene>
<reference evidence="1 2" key="1">
    <citation type="journal article" date="2012" name="Appl. Environ. Microbiol.">
        <title>Characterization of Two Virulent Phages of Lactobacillus plantarum.</title>
        <authorList>
            <person name="Briggiler Marco M."/>
            <person name="Garneau J.E."/>
            <person name="Tremblay D."/>
            <person name="Quiberoni A."/>
            <person name="Moineau S."/>
        </authorList>
    </citation>
    <scope>NUCLEOTIDE SEQUENCE [LARGE SCALE GENOMIC DNA]</scope>
</reference>
<protein>
    <submittedName>
        <fullName evidence="1">Uncharacterized protein</fullName>
    </submittedName>
</protein>
<accession>K4I224</accession>
<proteinExistence type="predicted"/>
<dbReference type="Proteomes" id="UP000008061">
    <property type="component" value="Segment"/>
</dbReference>
<name>K4I224_9CAUD</name>
<sequence length="156" mass="18175">MRLLTCYGPNCYKQGVKHPKSELTNFHGKNYCDKCLNEVMNNYEFRQSLTSLLLEDYKSDYLPGIVMAQIKKYRKIGMTYEGMYNTALWIKKNQNVVFENKYGIALIKYHYDSHSSYKENSAGDNQAKVENATVIISKPKRKHKQIREISGDDLLD</sequence>